<organism evidence="2 3">
    <name type="scientific">Parasphingopyxis marina</name>
    <dbReference type="NCBI Taxonomy" id="2761622"/>
    <lineage>
        <taxon>Bacteria</taxon>
        <taxon>Pseudomonadati</taxon>
        <taxon>Pseudomonadota</taxon>
        <taxon>Alphaproteobacteria</taxon>
        <taxon>Sphingomonadales</taxon>
        <taxon>Sphingomonadaceae</taxon>
        <taxon>Parasphingopyxis</taxon>
    </lineage>
</organism>
<protein>
    <recommendedName>
        <fullName evidence="4">DUF3617 family protein</fullName>
    </recommendedName>
</protein>
<feature type="signal peptide" evidence="1">
    <location>
        <begin position="1"/>
        <end position="18"/>
    </location>
</feature>
<dbReference type="Pfam" id="PF12276">
    <property type="entry name" value="DUF3617"/>
    <property type="match status" value="1"/>
</dbReference>
<dbReference type="AlphaFoldDB" id="A0A842HZR4"/>
<gene>
    <name evidence="2" type="ORF">H6P80_07325</name>
</gene>
<proteinExistence type="predicted"/>
<feature type="chain" id="PRO_5032611372" description="DUF3617 family protein" evidence="1">
    <location>
        <begin position="19"/>
        <end position="127"/>
    </location>
</feature>
<dbReference type="Proteomes" id="UP000564378">
    <property type="component" value="Unassembled WGS sequence"/>
</dbReference>
<evidence type="ECO:0000313" key="3">
    <source>
        <dbReference type="Proteomes" id="UP000564378"/>
    </source>
</evidence>
<dbReference type="EMBL" id="JACJVJ010000001">
    <property type="protein sequence ID" value="MBC2777430.1"/>
    <property type="molecule type" value="Genomic_DNA"/>
</dbReference>
<name>A0A842HZR4_9SPHN</name>
<keyword evidence="3" id="KW-1185">Reference proteome</keyword>
<keyword evidence="1" id="KW-0732">Signal</keyword>
<evidence type="ECO:0000256" key="1">
    <source>
        <dbReference type="SAM" id="SignalP"/>
    </source>
</evidence>
<evidence type="ECO:0000313" key="2">
    <source>
        <dbReference type="EMBL" id="MBC2777430.1"/>
    </source>
</evidence>
<reference evidence="2 3" key="1">
    <citation type="submission" date="2020-08" db="EMBL/GenBank/DDBJ databases">
        <title>Draft genome sequence of Parasphingopyxis sp. GrpM-11.</title>
        <authorList>
            <person name="Oh J."/>
            <person name="Roh D.-H."/>
        </authorList>
    </citation>
    <scope>NUCLEOTIDE SEQUENCE [LARGE SCALE GENOMIC DNA]</scope>
    <source>
        <strain evidence="2 3">GrpM-11</strain>
    </source>
</reference>
<sequence>MLAAAGAVLLATPSVAQAPSAALGSLQAGLWQLRSIGGSAREPARSICIRNAAQLLQLQHGNRRCSRRVLSDSARETTIRYECQGAGWGQTTVRVETPRLAQIDTQGIDGGSPFHHAYEARRTGDCS</sequence>
<evidence type="ECO:0008006" key="4">
    <source>
        <dbReference type="Google" id="ProtNLM"/>
    </source>
</evidence>
<dbReference type="InterPro" id="IPR022061">
    <property type="entry name" value="DUF3617"/>
</dbReference>
<comment type="caution">
    <text evidence="2">The sequence shown here is derived from an EMBL/GenBank/DDBJ whole genome shotgun (WGS) entry which is preliminary data.</text>
</comment>
<accession>A0A842HZR4</accession>